<evidence type="ECO:0000256" key="2">
    <source>
        <dbReference type="SAM" id="MobiDB-lite"/>
    </source>
</evidence>
<dbReference type="InterPro" id="IPR029061">
    <property type="entry name" value="THDP-binding"/>
</dbReference>
<evidence type="ECO:0000313" key="5">
    <source>
        <dbReference type="EMBL" id="WUT40939.1"/>
    </source>
</evidence>
<sequence length="283" mass="29950">MERAVDVLIAATRPVIVVGGGAITSEASDQVLALAERCQIPVVTTWNGKSAFPEDHELFAGSVGQTGTMTGNAIARSADVVISVGRRDSDRLPFTSQRPLGALRNVLPRDAIIVAGWGNTQGAVEQTLPVYSPRTHLASGGFSSMGWAIPAAVGAKLARPDSPFVRVLGGGDFLMTPSSPTGPVRRPRPDRGPHGPRRRGPLGPRPVVLPDPGIHHLRAPGRVPPHPGHRATPLKRPAPGGPGPLAATARCPEKRPHWRSSPFRQPGAPHPHGSHRPDERLVR</sequence>
<dbReference type="RefSeq" id="WP_329257217.1">
    <property type="nucleotide sequence ID" value="NZ_CP109011.1"/>
</dbReference>
<dbReference type="Gene3D" id="3.40.50.970">
    <property type="match status" value="1"/>
</dbReference>
<protein>
    <submittedName>
        <fullName evidence="5">Thiamine pyrophosphate-dependent enzyme</fullName>
    </submittedName>
</protein>
<dbReference type="InterPro" id="IPR029035">
    <property type="entry name" value="DHS-like_NAD/FAD-binding_dom"/>
</dbReference>
<dbReference type="Gene3D" id="3.40.50.1220">
    <property type="entry name" value="TPP-binding domain"/>
    <property type="match status" value="1"/>
</dbReference>
<reference evidence="5" key="1">
    <citation type="submission" date="2022-10" db="EMBL/GenBank/DDBJ databases">
        <title>The complete genomes of actinobacterial strains from the NBC collection.</title>
        <authorList>
            <person name="Joergensen T.S."/>
            <person name="Alvarez Arevalo M."/>
            <person name="Sterndorff E.B."/>
            <person name="Faurdal D."/>
            <person name="Vuksanovic O."/>
            <person name="Mourched A.-S."/>
            <person name="Charusanti P."/>
            <person name="Shaw S."/>
            <person name="Blin K."/>
            <person name="Weber T."/>
        </authorList>
    </citation>
    <scope>NUCLEOTIDE SEQUENCE</scope>
    <source>
        <strain evidence="5">NBC_00686</strain>
    </source>
</reference>
<keyword evidence="6" id="KW-1185">Reference proteome</keyword>
<dbReference type="SUPFAM" id="SSF52518">
    <property type="entry name" value="Thiamin diphosphate-binding fold (THDP-binding)"/>
    <property type="match status" value="1"/>
</dbReference>
<feature type="domain" description="Thiamine pyrophosphate enzyme central" evidence="3">
    <location>
        <begin position="2"/>
        <end position="90"/>
    </location>
</feature>
<dbReference type="SUPFAM" id="SSF52467">
    <property type="entry name" value="DHS-like NAD/FAD-binding domain"/>
    <property type="match status" value="1"/>
</dbReference>
<name>A0ABZ1WMK0_9ACTN</name>
<organism evidence="5 6">
    <name type="scientific">Streptomyces pseudovenezuelae</name>
    <dbReference type="NCBI Taxonomy" id="67350"/>
    <lineage>
        <taxon>Bacteria</taxon>
        <taxon>Bacillati</taxon>
        <taxon>Actinomycetota</taxon>
        <taxon>Actinomycetes</taxon>
        <taxon>Kitasatosporales</taxon>
        <taxon>Streptomycetaceae</taxon>
        <taxon>Streptomyces</taxon>
        <taxon>Streptomyces aurantiacus group</taxon>
    </lineage>
</organism>
<dbReference type="EMBL" id="CP109011">
    <property type="protein sequence ID" value="WUT40939.1"/>
    <property type="molecule type" value="Genomic_DNA"/>
</dbReference>
<feature type="domain" description="Thiamine pyrophosphate enzyme TPP-binding" evidence="4">
    <location>
        <begin position="117"/>
        <end position="176"/>
    </location>
</feature>
<evidence type="ECO:0000256" key="1">
    <source>
        <dbReference type="ARBA" id="ARBA00007812"/>
    </source>
</evidence>
<accession>A0ABZ1WMK0</accession>
<proteinExistence type="inferred from homology"/>
<dbReference type="InterPro" id="IPR012000">
    <property type="entry name" value="Thiamin_PyroP_enz_cen_dom"/>
</dbReference>
<dbReference type="PANTHER" id="PTHR18968">
    <property type="entry name" value="THIAMINE PYROPHOSPHATE ENZYMES"/>
    <property type="match status" value="1"/>
</dbReference>
<dbReference type="Proteomes" id="UP001432168">
    <property type="component" value="Chromosome"/>
</dbReference>
<evidence type="ECO:0000313" key="6">
    <source>
        <dbReference type="Proteomes" id="UP001432168"/>
    </source>
</evidence>
<dbReference type="InterPro" id="IPR045229">
    <property type="entry name" value="TPP_enz"/>
</dbReference>
<gene>
    <name evidence="5" type="ORF">OG929_01060</name>
</gene>
<feature type="region of interest" description="Disordered" evidence="2">
    <location>
        <begin position="173"/>
        <end position="283"/>
    </location>
</feature>
<evidence type="ECO:0000259" key="3">
    <source>
        <dbReference type="Pfam" id="PF00205"/>
    </source>
</evidence>
<dbReference type="PANTHER" id="PTHR18968:SF13">
    <property type="entry name" value="ACETOLACTATE SYNTHASE CATALYTIC SUBUNIT, MITOCHONDRIAL"/>
    <property type="match status" value="1"/>
</dbReference>
<comment type="similarity">
    <text evidence="1">Belongs to the TPP enzyme family.</text>
</comment>
<dbReference type="Pfam" id="PF02775">
    <property type="entry name" value="TPP_enzyme_C"/>
    <property type="match status" value="1"/>
</dbReference>
<dbReference type="InterPro" id="IPR011766">
    <property type="entry name" value="TPP_enzyme_TPP-bd"/>
</dbReference>
<evidence type="ECO:0000259" key="4">
    <source>
        <dbReference type="Pfam" id="PF02775"/>
    </source>
</evidence>
<dbReference type="CDD" id="cd00568">
    <property type="entry name" value="TPP_enzymes"/>
    <property type="match status" value="1"/>
</dbReference>
<dbReference type="Pfam" id="PF00205">
    <property type="entry name" value="TPP_enzyme_M"/>
    <property type="match status" value="1"/>
</dbReference>